<name>W6M495_9GAMM</name>
<evidence type="ECO:0000313" key="2">
    <source>
        <dbReference type="Proteomes" id="UP000035760"/>
    </source>
</evidence>
<organism evidence="1 2">
    <name type="scientific">Candidatus Competibacter denitrificans Run_A_D11</name>
    <dbReference type="NCBI Taxonomy" id="1400863"/>
    <lineage>
        <taxon>Bacteria</taxon>
        <taxon>Pseudomonadati</taxon>
        <taxon>Pseudomonadota</taxon>
        <taxon>Gammaproteobacteria</taxon>
        <taxon>Candidatus Competibacteraceae</taxon>
        <taxon>Candidatus Competibacter</taxon>
    </lineage>
</organism>
<gene>
    <name evidence="1" type="ORF">BN873_150182</name>
</gene>
<protein>
    <submittedName>
        <fullName evidence="1">Uncharacterized protein</fullName>
    </submittedName>
</protein>
<keyword evidence="2" id="KW-1185">Reference proteome</keyword>
<reference evidence="1" key="2">
    <citation type="submission" date="2014-03" db="EMBL/GenBank/DDBJ databases">
        <title>Candidatus Competibacter-lineage genomes retrieved from metagenomes reveal functional metabolic diversity.</title>
        <authorList>
            <person name="McIlroy S.J."/>
            <person name="Albertsen M."/>
            <person name="Andresen E.K."/>
            <person name="Saunders A.M."/>
            <person name="Kristiansen R."/>
            <person name="Stokholm-Bjerregaard M."/>
            <person name="Nielsen K.L."/>
            <person name="Nielsen P.H."/>
        </authorList>
    </citation>
    <scope>NUCLEOTIDE SEQUENCE</scope>
    <source>
        <strain evidence="1">Run_A_D11</strain>
    </source>
</reference>
<evidence type="ECO:0000313" key="1">
    <source>
        <dbReference type="EMBL" id="CDI01394.1"/>
    </source>
</evidence>
<reference evidence="1" key="1">
    <citation type="submission" date="2013-07" db="EMBL/GenBank/DDBJ databases">
        <authorList>
            <person name="McIlroy S."/>
        </authorList>
    </citation>
    <scope>NUCLEOTIDE SEQUENCE [LARGE SCALE GENOMIC DNA]</scope>
    <source>
        <strain evidence="1">Run_A_D11</strain>
    </source>
</reference>
<dbReference type="STRING" id="1400863.BN873_150182"/>
<comment type="caution">
    <text evidence="1">The sequence shown here is derived from an EMBL/GenBank/DDBJ whole genome shotgun (WGS) entry which is preliminary data.</text>
</comment>
<dbReference type="EMBL" id="CBTJ020000020">
    <property type="protein sequence ID" value="CDI01394.1"/>
    <property type="molecule type" value="Genomic_DNA"/>
</dbReference>
<accession>W6M495</accession>
<proteinExistence type="predicted"/>
<dbReference type="Proteomes" id="UP000035760">
    <property type="component" value="Unassembled WGS sequence"/>
</dbReference>
<dbReference type="AlphaFoldDB" id="W6M495"/>
<sequence>MQRANLQRTARRHSSMTAVFDVSCEIANDLFQCTNYNDCRFFAISFNTTHYGELHESYFNKRDPCGLPDIFYPHCTRPGSR</sequence>